<feature type="coiled-coil region" evidence="1">
    <location>
        <begin position="1"/>
        <end position="28"/>
    </location>
</feature>
<dbReference type="ExpressionAtlas" id="A0A2U3TZP8">
    <property type="expression patterns" value="baseline and differential"/>
</dbReference>
<evidence type="ECO:0007829" key="4">
    <source>
        <dbReference type="PeptideAtlas" id="A0A2U3TZP8"/>
    </source>
</evidence>
<keyword evidence="3" id="KW-1185">Reference proteome</keyword>
<accession>A0A2U3TZP8</accession>
<reference evidence="2" key="4">
    <citation type="submission" date="2025-08" db="UniProtKB">
        <authorList>
            <consortium name="Ensembl"/>
        </authorList>
    </citation>
    <scope>IDENTIFICATION</scope>
</reference>
<proteinExistence type="evidence at protein level"/>
<sequence>MREAAERRQQLQLEHDQALAVLSAKQQEIDLLQKPQKTNLQCPHFRKCPMLSQLTMTFVSTLGFKRQKTQTGNCFCAHH</sequence>
<organism evidence="2 3">
    <name type="scientific">Homo sapiens</name>
    <name type="common">Human</name>
    <dbReference type="NCBI Taxonomy" id="9606"/>
    <lineage>
        <taxon>Eukaryota</taxon>
        <taxon>Metazoa</taxon>
        <taxon>Chordata</taxon>
        <taxon>Craniata</taxon>
        <taxon>Vertebrata</taxon>
        <taxon>Euteleostomi</taxon>
        <taxon>Mammalia</taxon>
        <taxon>Eutheria</taxon>
        <taxon>Euarchontoglires</taxon>
        <taxon>Primates</taxon>
        <taxon>Haplorrhini</taxon>
        <taxon>Catarrhini</taxon>
        <taxon>Hominidae</taxon>
        <taxon>Homo</taxon>
    </lineage>
</organism>
<dbReference type="AlphaFoldDB" id="A0A2U3TZP8"/>
<reference evidence="2 3" key="3">
    <citation type="journal article" date="2006" name="Nature">
        <title>The finished DNA sequence of human chromosome 12.</title>
        <authorList>
            <consortium name="Baylor College of Medicine Human Genome Sequencing Center Sequence Production Team"/>
            <person name="Scherer S.E."/>
            <person name="Muzny D.M."/>
            <person name="Buhay C.J."/>
            <person name="Chen R."/>
            <person name="Cree A."/>
            <person name="Ding Y."/>
            <person name="Dugan-Rocha S."/>
            <person name="Gill R."/>
            <person name="Gunaratne P."/>
            <person name="Harris R.A."/>
            <person name="Hawes A.C."/>
            <person name="Hernandez J."/>
            <person name="Hodgson A.V."/>
            <person name="Hume J."/>
            <person name="Jackson A."/>
            <person name="Khan Z.M."/>
            <person name="Kovar-Smith C."/>
            <person name="Lewis L.R."/>
            <person name="Lozado R.J."/>
            <person name="Metzker M.L."/>
            <person name="Milosavljevic A."/>
            <person name="Miner G.R."/>
            <person name="Montgomery K.T."/>
            <person name="Morgan M.B."/>
            <person name="Nazareth L.V."/>
            <person name="Scott G."/>
            <person name="Sodergren E."/>
            <person name="Song X.Z."/>
            <person name="Steffen D."/>
            <person name="Lovering R.C."/>
            <person name="Wheeler D.A."/>
            <person name="Worley K.C."/>
            <person name="Yuan Y."/>
            <person name="Zhang Z."/>
            <person name="Adams C.Q."/>
            <person name="Ansari-Lari M.A."/>
            <person name="Ayele M."/>
            <person name="Brown M.J."/>
            <person name="Chen G."/>
            <person name="Chen Z."/>
            <person name="Clerc-Blankenburg K.P."/>
            <person name="Davis C."/>
            <person name="Delgado O."/>
            <person name="Dinh H.H."/>
            <person name="Draper H."/>
            <person name="Gonzalez-Garay M.L."/>
            <person name="Havlak P."/>
            <person name="Jackson L.R."/>
            <person name="Jacob L.S."/>
            <person name="Kelly S.H."/>
            <person name="Li L."/>
            <person name="Li Z."/>
            <person name="Liu J."/>
            <person name="Liu W."/>
            <person name="Lu J."/>
            <person name="Maheshwari M."/>
            <person name="Nguyen B.V."/>
            <person name="Okwuonu G.O."/>
            <person name="Pasternak S."/>
            <person name="Perez L.M."/>
            <person name="Plopper F.J."/>
            <person name="Santibanez J."/>
            <person name="Shen H."/>
            <person name="Tabor P.E."/>
            <person name="Verduzco D."/>
            <person name="Waldron L."/>
            <person name="Wang Q."/>
            <person name="Williams G.A."/>
            <person name="Zhang J."/>
            <person name="Zhou J."/>
            <person name="Allen C.C."/>
            <person name="Amin A.G."/>
            <person name="Anyalebechi V."/>
            <person name="Bailey M."/>
            <person name="Barbaria J.A."/>
            <person name="Bimage K.E."/>
            <person name="Bryant N.P."/>
            <person name="Burch P.E."/>
            <person name="Burkett C.E."/>
            <person name="Burrell K.L."/>
            <person name="Calderon E."/>
            <person name="Cardenas V."/>
            <person name="Carter K."/>
            <person name="Casias K."/>
            <person name="Cavazos I."/>
            <person name="Cavazos S.R."/>
            <person name="Ceasar H."/>
            <person name="Chacko J."/>
            <person name="Chan S.N."/>
            <person name="Chavez D."/>
            <person name="Christopoulos C."/>
            <person name="Chu J."/>
            <person name="Cockrell R."/>
            <person name="Cox C.D."/>
            <person name="Dang M."/>
            <person name="Dathorne S.R."/>
            <person name="David R."/>
            <person name="Davis C.M."/>
            <person name="Davy-Carroll L."/>
            <person name="Deshazo D.R."/>
            <person name="Donlin J.E."/>
            <person name="D'Souza L."/>
            <person name="Eaves K.A."/>
            <person name="Egan A."/>
            <person name="Emery-Cohen A.J."/>
            <person name="Escotto M."/>
            <person name="Flagg N."/>
            <person name="Forbes L.D."/>
            <person name="Gabisi A.M."/>
            <person name="Garza M."/>
            <person name="Hamilton C."/>
            <person name="Henderson N."/>
            <person name="Hernandez O."/>
            <person name="Hines S."/>
            <person name="Hogues M.E."/>
            <person name="Huang M."/>
            <person name="Idlebird D.G."/>
            <person name="Johnson R."/>
            <person name="Jolivet A."/>
            <person name="Jones S."/>
            <person name="Kagan R."/>
            <person name="King L.M."/>
            <person name="Leal B."/>
            <person name="Lebow H."/>
            <person name="Lee S."/>
            <person name="LeVan J.M."/>
            <person name="Lewis L.C."/>
            <person name="London P."/>
            <person name="Lorensuhewa L.M."/>
            <person name="Loulseged H."/>
            <person name="Lovett D.A."/>
            <person name="Lucier A."/>
            <person name="Lucier R.L."/>
            <person name="Ma J."/>
            <person name="Madu R.C."/>
            <person name="Mapua P."/>
            <person name="Martindale A.D."/>
            <person name="Martinez E."/>
            <person name="Massey E."/>
            <person name="Mawhiney S."/>
            <person name="Meador M.G."/>
            <person name="Mendez S."/>
            <person name="Mercado C."/>
            <person name="Mercado I.C."/>
            <person name="Merritt C.E."/>
            <person name="Miner Z.L."/>
            <person name="Minja E."/>
            <person name="Mitchell T."/>
            <person name="Mohabbat F."/>
            <person name="Mohabbat K."/>
            <person name="Montgomery B."/>
            <person name="Moore N."/>
            <person name="Morris S."/>
            <person name="Munidasa M."/>
            <person name="Ngo R.N."/>
            <person name="Nguyen N.B."/>
            <person name="Nickerson E."/>
            <person name="Nwaokelemeh O.O."/>
            <person name="Nwokenkwo S."/>
            <person name="Obregon M."/>
            <person name="Oguh M."/>
            <person name="Oragunye N."/>
            <person name="Oviedo R.J."/>
            <person name="Parish B.J."/>
            <person name="Parker D.N."/>
            <person name="Parrish J."/>
            <person name="Parks K.L."/>
            <person name="Paul H.A."/>
            <person name="Payton B.A."/>
            <person name="Perez A."/>
            <person name="Perrin W."/>
            <person name="Pickens A."/>
            <person name="Primus E.L."/>
            <person name="Pu L.L."/>
            <person name="Puazo M."/>
            <person name="Quiles M.M."/>
            <person name="Quiroz J.B."/>
            <person name="Rabata D."/>
            <person name="Reeves K."/>
            <person name="Ruiz S.J."/>
            <person name="Shao H."/>
            <person name="Sisson I."/>
            <person name="Sonaike T."/>
            <person name="Sorelle R.P."/>
            <person name="Sutton A.E."/>
            <person name="Svatek A.F."/>
            <person name="Svetz L.A."/>
            <person name="Tamerisa K.S."/>
            <person name="Taylor T.R."/>
            <person name="Teague B."/>
            <person name="Thomas N."/>
            <person name="Thorn R.D."/>
            <person name="Trejos Z.Y."/>
            <person name="Trevino B.K."/>
            <person name="Ukegbu O.N."/>
            <person name="Urban J.B."/>
            <person name="Vasquez L.I."/>
            <person name="Vera V.A."/>
            <person name="Villasana D.M."/>
            <person name="Wang L."/>
            <person name="Ward-Moore S."/>
            <person name="Warren J.T."/>
            <person name="Wei X."/>
            <person name="White F."/>
            <person name="Williamson A.L."/>
            <person name="Wleczyk R."/>
            <person name="Wooden H.S."/>
            <person name="Wooden S.H."/>
            <person name="Yen J."/>
            <person name="Yoon L."/>
            <person name="Yoon V."/>
            <person name="Zorrilla S.E."/>
            <person name="Nelson D."/>
            <person name="Kucherlapati R."/>
            <person name="Weinstock G."/>
            <person name="Gibbs R.A."/>
            <person name="null."/>
        </authorList>
    </citation>
    <scope>NUCLEOTIDE SEQUENCE [LARGE SCALE GENOMIC DNA]</scope>
</reference>
<evidence type="ECO:0000256" key="1">
    <source>
        <dbReference type="SAM" id="Coils"/>
    </source>
</evidence>
<dbReference type="MassIVE" id="A0A2U3TZP8"/>
<dbReference type="GeneTree" id="ENSGT00950000183203"/>
<evidence type="ECO:0000313" key="2">
    <source>
        <dbReference type="Ensembl" id="ENSP00000440347.2"/>
    </source>
</evidence>
<dbReference type="EMBL" id="AC063926">
    <property type="status" value="NOT_ANNOTATED_CDS"/>
    <property type="molecule type" value="Genomic_DNA"/>
</dbReference>
<dbReference type="ChiTaRS" id="RIMBP2">
    <property type="organism name" value="human"/>
</dbReference>
<dbReference type="Ensembl" id="ENST00000535703.6">
    <property type="protein sequence ID" value="ENSP00000440347.2"/>
    <property type="gene ID" value="ENSG00000060709.17"/>
</dbReference>
<dbReference type="Proteomes" id="UP000005640">
    <property type="component" value="Chromosome 12"/>
</dbReference>
<evidence type="ECO:0000313" key="3">
    <source>
        <dbReference type="Proteomes" id="UP000005640"/>
    </source>
</evidence>
<dbReference type="HGNC" id="HGNC:30339">
    <property type="gene designation" value="RIMBP2"/>
</dbReference>
<dbReference type="VEuPathDB" id="HostDB:ENSG00000060709"/>
<dbReference type="Ensembl" id="ENST00000535703.6">
    <property type="protein sequence ID" value="ENSP00000440347.2"/>
    <property type="gene ID" value="ENSG00000060709.18"/>
</dbReference>
<dbReference type="OpenTargets" id="ENSG00000060709"/>
<protein>
    <submittedName>
        <fullName evidence="2">RIMS binding protein 2</fullName>
    </submittedName>
</protein>
<dbReference type="SMR" id="A0A2U3TZP8"/>
<dbReference type="EMBL" id="AC095350">
    <property type="status" value="NOT_ANNOTATED_CDS"/>
    <property type="molecule type" value="Genomic_DNA"/>
</dbReference>
<dbReference type="EMBL" id="AC073912">
    <property type="status" value="NOT_ANNOTATED_CDS"/>
    <property type="molecule type" value="Genomic_DNA"/>
</dbReference>
<name>A0A2U3TZP8_HUMAN</name>
<gene>
    <name evidence="2" type="primary">RIMBP2</name>
</gene>
<reference evidence="2" key="5">
    <citation type="submission" date="2025-09" db="UniProtKB">
        <authorList>
            <consortium name="Ensembl"/>
        </authorList>
    </citation>
    <scope>IDENTIFICATION</scope>
</reference>
<reference evidence="2 3" key="2">
    <citation type="journal article" date="2004" name="Nature">
        <title>Finishing the euchromatic sequence of the human genome.</title>
        <authorList>
            <consortium name="International Human Genome Sequencing Consortium"/>
        </authorList>
    </citation>
    <scope>NUCLEOTIDE SEQUENCE [LARGE SCALE GENOMIC DNA]</scope>
</reference>
<dbReference type="Bgee" id="ENSG00000060709">
    <property type="expression patterns" value="Expressed in Brodmann (1909) area 10 and 146 other cell types or tissues"/>
</dbReference>
<keyword evidence="1" id="KW-0175">Coiled coil</keyword>
<keyword evidence="4" id="KW-1267">Proteomics identification</keyword>
<reference evidence="2 3" key="1">
    <citation type="journal article" date="2001" name="Nature">
        <title>Initial sequencing and analysis of the human genome.</title>
        <authorList>
            <consortium name="International Human Genome Sequencing Consortium"/>
            <person name="Lander E.S."/>
            <person name="Linton L.M."/>
            <person name="Birren B."/>
            <person name="Nusbaum C."/>
            <person name="Zody M.C."/>
            <person name="Baldwin J."/>
            <person name="Devon K."/>
            <person name="Dewar K."/>
            <person name="Doyle M."/>
            <person name="FitzHugh W."/>
            <person name="Funke R."/>
            <person name="Gage D."/>
            <person name="Harris K."/>
            <person name="Heaford A."/>
            <person name="Howland J."/>
            <person name="Kann L."/>
            <person name="Lehoczky J."/>
            <person name="LeVine R."/>
            <person name="McEwan P."/>
            <person name="McKernan K."/>
            <person name="Meldrim J."/>
            <person name="Mesirov J.P."/>
            <person name="Miranda C."/>
            <person name="Morris W."/>
            <person name="Naylor J."/>
            <person name="Raymond C."/>
            <person name="Rosetti M."/>
            <person name="Santos R."/>
            <person name="Sheridan A."/>
            <person name="Sougnez C."/>
            <person name="Stange-Thomann N."/>
            <person name="Stojanovic N."/>
            <person name="Subramanian A."/>
            <person name="Wyman D."/>
            <person name="Rogers J."/>
            <person name="Sulston J."/>
            <person name="Ainscough R."/>
            <person name="Beck S."/>
            <person name="Bentley D."/>
            <person name="Burton J."/>
            <person name="Clee C."/>
            <person name="Carter N."/>
            <person name="Coulson A."/>
            <person name="Deadman R."/>
            <person name="Deloukas P."/>
            <person name="Dunham A."/>
            <person name="Dunham I."/>
            <person name="Durbin R."/>
            <person name="French L."/>
            <person name="Grafham D."/>
            <person name="Gregory S."/>
            <person name="Hubbard T."/>
            <person name="Humphray S."/>
            <person name="Hunt A."/>
            <person name="Jones M."/>
            <person name="Lloyd C."/>
            <person name="McMurray A."/>
            <person name="Matthews L."/>
            <person name="Mercer S."/>
            <person name="Milne S."/>
            <person name="Mullikin J.C."/>
            <person name="Mungall A."/>
            <person name="Plumb R."/>
            <person name="Ross M."/>
            <person name="Shownkeen R."/>
            <person name="Sims S."/>
            <person name="Waterston R.H."/>
            <person name="Wilson R.K."/>
            <person name="Hillier L.W."/>
            <person name="McPherson J.D."/>
            <person name="Marra M.A."/>
            <person name="Mardis E.R."/>
            <person name="Fulton L.A."/>
            <person name="Chinwalla A.T."/>
            <person name="Pepin K.H."/>
            <person name="Gish W.R."/>
            <person name="Chissoe S.L."/>
            <person name="Wendl M.C."/>
            <person name="Delehaunty K.D."/>
            <person name="Miner T.L."/>
            <person name="Delehaunty A."/>
            <person name="Kramer J.B."/>
            <person name="Cook L.L."/>
            <person name="Fulton R.S."/>
            <person name="Johnson D.L."/>
            <person name="Minx P.J."/>
            <person name="Clifton S.W."/>
            <person name="Hawkins T."/>
            <person name="Branscomb E."/>
            <person name="Predki P."/>
            <person name="Richardson P."/>
            <person name="Wenning S."/>
            <person name="Slezak T."/>
            <person name="Doggett N."/>
            <person name="Cheng J.F."/>
            <person name="Olsen A."/>
            <person name="Lucas S."/>
            <person name="Elkin C."/>
            <person name="Uberbacher E."/>
            <person name="Frazier M."/>
            <person name="Gibbs R.A."/>
            <person name="Muzny D.M."/>
            <person name="Scherer S.E."/>
            <person name="Bouck J.B."/>
            <person name="Sodergren E.J."/>
            <person name="Worley K.C."/>
            <person name="Rives C.M."/>
            <person name="Gorrell J.H."/>
            <person name="Metzker M.L."/>
            <person name="Naylor S.L."/>
            <person name="Kucherlapati R.S."/>
            <person name="Nelson D.L."/>
            <person name="Weinstock G.M."/>
            <person name="Sakaki Y."/>
            <person name="Fujiyama A."/>
            <person name="Hattori M."/>
            <person name="Yada T."/>
            <person name="Toyoda A."/>
            <person name="Itoh T."/>
            <person name="Kawagoe C."/>
            <person name="Watanabe H."/>
            <person name="Totoki Y."/>
            <person name="Taylor T."/>
            <person name="Weissenbach J."/>
            <person name="Heilig R."/>
            <person name="Saurin W."/>
            <person name="Artiguenave F."/>
            <person name="Brottier P."/>
            <person name="Bruls T."/>
            <person name="Pelletier E."/>
            <person name="Robert C."/>
            <person name="Wincker P."/>
            <person name="Smith D.R."/>
            <person name="Doucette-Stamm L."/>
            <person name="Rubenfield M."/>
            <person name="Weinstock K."/>
            <person name="Lee H.M."/>
            <person name="Dubois J."/>
            <person name="Rosenthal A."/>
            <person name="Platzer M."/>
            <person name="Nyakatura G."/>
            <person name="Taudien S."/>
            <person name="Rump A."/>
            <person name="Yang H."/>
            <person name="Yu J."/>
            <person name="Wang J."/>
            <person name="Huang G."/>
            <person name="Gu J."/>
            <person name="Hood L."/>
            <person name="Rowen L."/>
            <person name="Madan A."/>
            <person name="Qin S."/>
            <person name="Davis R.W."/>
            <person name="Federspiel N.A."/>
            <person name="Abola A.P."/>
            <person name="Proctor M.J."/>
            <person name="Myers R.M."/>
            <person name="Schmutz J."/>
            <person name="Dickson M."/>
            <person name="Grimwood J."/>
            <person name="Cox D.R."/>
            <person name="Olson M.V."/>
            <person name="Kaul R."/>
            <person name="Raymond C."/>
            <person name="Shimizu N."/>
            <person name="Kawasaki K."/>
            <person name="Minoshima S."/>
            <person name="Evans G.A."/>
            <person name="Athanasiou M."/>
            <person name="Schultz R."/>
            <person name="Roe B.A."/>
            <person name="Chen F."/>
            <person name="Pan H."/>
            <person name="Ramser J."/>
            <person name="Lehrach H."/>
            <person name="Reinhardt R."/>
            <person name="McCombie W.R."/>
            <person name="de la Bastide M."/>
            <person name="Dedhia N."/>
            <person name="Blocker H."/>
            <person name="Hornischer K."/>
            <person name="Nordsiek G."/>
            <person name="Agarwala R."/>
            <person name="Aravind L."/>
            <person name="Bailey J.A."/>
            <person name="Bateman A."/>
            <person name="Batzoglou S."/>
            <person name="Birney E."/>
            <person name="Bork P."/>
            <person name="Brown D.G."/>
            <person name="Burge C.B."/>
            <person name="Cerutti L."/>
            <person name="Chen H.C."/>
            <person name="Church D."/>
            <person name="Clamp M."/>
            <person name="Copley R.R."/>
            <person name="Doerks T."/>
            <person name="Eddy S.R."/>
            <person name="Eichler E.E."/>
            <person name="Furey T.S."/>
            <person name="Galagan J."/>
            <person name="Gilbert J.G."/>
            <person name="Harmon C."/>
            <person name="Hayashizaki Y."/>
            <person name="Haussler D."/>
            <person name="Hermjakob H."/>
            <person name="Hokamp K."/>
            <person name="Jang W."/>
            <person name="Johnson L.S."/>
            <person name="Jones T.A."/>
            <person name="Kasif S."/>
            <person name="Kaspryzk A."/>
            <person name="Kennedy S."/>
            <person name="Kent W.J."/>
            <person name="Kitts P."/>
            <person name="Koonin E.V."/>
            <person name="Korf I."/>
            <person name="Kulp D."/>
            <person name="Lancet D."/>
            <person name="Lowe T.M."/>
            <person name="McLysaght A."/>
            <person name="Mikkelsen T."/>
            <person name="Moran J.V."/>
            <person name="Mulder N."/>
            <person name="Pollara V.J."/>
            <person name="Ponting C.P."/>
            <person name="Schuler G."/>
            <person name="Schultz J."/>
            <person name="Slater G."/>
            <person name="Smit A.F."/>
            <person name="Stupka E."/>
            <person name="Szustakowski J."/>
            <person name="Thierry-Mieg D."/>
            <person name="Thierry-Mieg J."/>
            <person name="Wagner L."/>
            <person name="Wallis J."/>
            <person name="Wheeler R."/>
            <person name="Williams A."/>
            <person name="Wolf Y.I."/>
            <person name="Wolfe K.H."/>
            <person name="Yang S.P."/>
            <person name="Yeh R.F."/>
            <person name="Collins F."/>
            <person name="Guyer M.S."/>
            <person name="Peterson J."/>
            <person name="Felsenfeld A."/>
            <person name="Wetterstrand K.A."/>
            <person name="Patrinos A."/>
            <person name="Morgan M.J."/>
            <person name="de Jong P."/>
            <person name="Catanese J.J."/>
            <person name="Osoegawa K."/>
            <person name="Shizuya H."/>
            <person name="Choi S."/>
            <person name="Chen Y.J."/>
        </authorList>
    </citation>
    <scope>NUCLEOTIDE SEQUENCE [LARGE SCALE GENOMIC DNA]</scope>
</reference>
<dbReference type="OrthoDB" id="4158657at2759"/>